<organism evidence="2 3">
    <name type="scientific">Sphingorhabdus pulchriflava</name>
    <dbReference type="NCBI Taxonomy" id="2292257"/>
    <lineage>
        <taxon>Bacteria</taxon>
        <taxon>Pseudomonadati</taxon>
        <taxon>Pseudomonadota</taxon>
        <taxon>Alphaproteobacteria</taxon>
        <taxon>Sphingomonadales</taxon>
        <taxon>Sphingomonadaceae</taxon>
        <taxon>Sphingorhabdus</taxon>
    </lineage>
</organism>
<sequence>MDVVRRRLWRQLQTHLPVEKWRLHANQPRQVCHGQALQRDNPAMIKKFLTIVALLSASAAMAQGKTRPAWTQQSPVPPLSQPISVAQMNALGIGALRPAYYLIRPTNAQMCISQASGGLLEKPHLKLATCNPADQRQLFAIVQFDPQQYATIHSAGKLEGTNLTECAKSARGVVFGPSRVDLLPCTDGAERDHIEISWQPARSAYKIVHHKEVKEVNSDLRGEINYRPFCWAMRGGGRGEGTDVILWPCEEGSEQFFDIVEIRQLERDTLHWDRIQYSKWWWHIDGYRQAFMAEGISLGGIDYASFETSHDFGNSCVRRCLDDAACKAYTWTSPDYEAYLGAQGNRTSICHLKSNVGTPLFRGTNYNNLVKSGVIRPR</sequence>
<evidence type="ECO:0000313" key="2">
    <source>
        <dbReference type="EMBL" id="RDV07159.1"/>
    </source>
</evidence>
<gene>
    <name evidence="2" type="ORF">DXH95_07235</name>
</gene>
<name>A0A371BHT8_9SPHN</name>
<dbReference type="Proteomes" id="UP000263833">
    <property type="component" value="Unassembled WGS sequence"/>
</dbReference>
<dbReference type="Pfam" id="PF14295">
    <property type="entry name" value="PAN_4"/>
    <property type="match status" value="1"/>
</dbReference>
<dbReference type="SUPFAM" id="SSF50370">
    <property type="entry name" value="Ricin B-like lectins"/>
    <property type="match status" value="1"/>
</dbReference>
<protein>
    <recommendedName>
        <fullName evidence="1">Apple domain-containing protein</fullName>
    </recommendedName>
</protein>
<dbReference type="Gene3D" id="3.50.4.10">
    <property type="entry name" value="Hepatocyte Growth Factor"/>
    <property type="match status" value="1"/>
</dbReference>
<accession>A0A371BHT8</accession>
<dbReference type="EMBL" id="QRGP01000001">
    <property type="protein sequence ID" value="RDV07159.1"/>
    <property type="molecule type" value="Genomic_DNA"/>
</dbReference>
<keyword evidence="3" id="KW-1185">Reference proteome</keyword>
<evidence type="ECO:0000313" key="3">
    <source>
        <dbReference type="Proteomes" id="UP000263833"/>
    </source>
</evidence>
<dbReference type="Gene3D" id="2.80.10.50">
    <property type="match status" value="1"/>
</dbReference>
<dbReference type="InterPro" id="IPR035992">
    <property type="entry name" value="Ricin_B-like_lectins"/>
</dbReference>
<reference evidence="3" key="1">
    <citation type="submission" date="2018-08" db="EMBL/GenBank/DDBJ databases">
        <authorList>
            <person name="Kim S.-J."/>
            <person name="Jung G.-Y."/>
        </authorList>
    </citation>
    <scope>NUCLEOTIDE SEQUENCE [LARGE SCALE GENOMIC DNA]</scope>
    <source>
        <strain evidence="3">GY_G</strain>
    </source>
</reference>
<feature type="domain" description="Apple" evidence="1">
    <location>
        <begin position="300"/>
        <end position="353"/>
    </location>
</feature>
<dbReference type="InterPro" id="IPR003609">
    <property type="entry name" value="Pan_app"/>
</dbReference>
<dbReference type="AlphaFoldDB" id="A0A371BHT8"/>
<evidence type="ECO:0000259" key="1">
    <source>
        <dbReference type="Pfam" id="PF14295"/>
    </source>
</evidence>
<dbReference type="OrthoDB" id="7594877at2"/>
<comment type="caution">
    <text evidence="2">The sequence shown here is derived from an EMBL/GenBank/DDBJ whole genome shotgun (WGS) entry which is preliminary data.</text>
</comment>
<dbReference type="CDD" id="cd00161">
    <property type="entry name" value="beta-trefoil_Ricin-like"/>
    <property type="match status" value="1"/>
</dbReference>
<proteinExistence type="predicted"/>